<accession>A0ABQ9H6G6</accession>
<evidence type="ECO:0000313" key="2">
    <source>
        <dbReference type="Proteomes" id="UP001159363"/>
    </source>
</evidence>
<dbReference type="PANTHER" id="PTHR10773">
    <property type="entry name" value="DNA-DIRECTED RNA POLYMERASES I, II, AND III SUBUNIT RPABC2"/>
    <property type="match status" value="1"/>
</dbReference>
<sequence length="295" mass="34197">MPLHRWRKSIADVYLDYVHQYTNPPGGHEGPFGNYVMYHRIFTQKFNIVFFILKKDQCELCQAFRTAEVAGEDLKEKYENCIIVKDLSCIVKISELTEDSASCYIWHEEEGNHGSSEIRVCMLKFVEEKMFSTESDIEIVIVFYSDTCCRQPKKKFTISMYIYAVLKYPGKTVTHKFLIKGHSKHEGANVHSMIAKRGKKSLNTRSIYHRSHHDDVFDLKELSSDIGSNFKKNTDNKVVKRDKGAIKYLSKEELKAGHYHSLDAITEQTHQVQPFSGRPGLIEVYVRSLIVMREL</sequence>
<protein>
    <submittedName>
        <fullName evidence="1">Uncharacterized protein</fullName>
    </submittedName>
</protein>
<organism evidence="1 2">
    <name type="scientific">Dryococelus australis</name>
    <dbReference type="NCBI Taxonomy" id="614101"/>
    <lineage>
        <taxon>Eukaryota</taxon>
        <taxon>Metazoa</taxon>
        <taxon>Ecdysozoa</taxon>
        <taxon>Arthropoda</taxon>
        <taxon>Hexapoda</taxon>
        <taxon>Insecta</taxon>
        <taxon>Pterygota</taxon>
        <taxon>Neoptera</taxon>
        <taxon>Polyneoptera</taxon>
        <taxon>Phasmatodea</taxon>
        <taxon>Verophasmatodea</taxon>
        <taxon>Anareolatae</taxon>
        <taxon>Phasmatidae</taxon>
        <taxon>Eurycanthinae</taxon>
        <taxon>Dryococelus</taxon>
    </lineage>
</organism>
<dbReference type="EMBL" id="JARBHB010000007">
    <property type="protein sequence ID" value="KAJ8879890.1"/>
    <property type="molecule type" value="Genomic_DNA"/>
</dbReference>
<dbReference type="Proteomes" id="UP001159363">
    <property type="component" value="Chromosome 6"/>
</dbReference>
<evidence type="ECO:0000313" key="1">
    <source>
        <dbReference type="EMBL" id="KAJ8879890.1"/>
    </source>
</evidence>
<gene>
    <name evidence="1" type="ORF">PR048_020510</name>
</gene>
<reference evidence="1 2" key="1">
    <citation type="submission" date="2023-02" db="EMBL/GenBank/DDBJ databases">
        <title>LHISI_Scaffold_Assembly.</title>
        <authorList>
            <person name="Stuart O.P."/>
            <person name="Cleave R."/>
            <person name="Magrath M.J.L."/>
            <person name="Mikheyev A.S."/>
        </authorList>
    </citation>
    <scope>NUCLEOTIDE SEQUENCE [LARGE SCALE GENOMIC DNA]</scope>
    <source>
        <strain evidence="1">Daus_M_001</strain>
        <tissue evidence="1">Leg muscle</tissue>
    </source>
</reference>
<comment type="caution">
    <text evidence="1">The sequence shown here is derived from an EMBL/GenBank/DDBJ whole genome shotgun (WGS) entry which is preliminary data.</text>
</comment>
<dbReference type="PANTHER" id="PTHR10773:SF19">
    <property type="match status" value="1"/>
</dbReference>
<keyword evidence="2" id="KW-1185">Reference proteome</keyword>
<name>A0ABQ9H6G6_9NEOP</name>
<proteinExistence type="predicted"/>